<feature type="compositionally biased region" description="Gly residues" evidence="1">
    <location>
        <begin position="890"/>
        <end position="904"/>
    </location>
</feature>
<reference evidence="5" key="1">
    <citation type="submission" date="2010-07" db="EMBL/GenBank/DDBJ databases">
        <title>The genome sequence of Gaeumannomyces graminis var. tritici strain R3-111a-1.</title>
        <authorList>
            <consortium name="The Broad Institute Genome Sequencing Platform"/>
            <person name="Ma L.-J."/>
            <person name="Dead R."/>
            <person name="Young S."/>
            <person name="Zeng Q."/>
            <person name="Koehrsen M."/>
            <person name="Alvarado L."/>
            <person name="Berlin A."/>
            <person name="Chapman S.B."/>
            <person name="Chen Z."/>
            <person name="Freedman E."/>
            <person name="Gellesch M."/>
            <person name="Goldberg J."/>
            <person name="Griggs A."/>
            <person name="Gujja S."/>
            <person name="Heilman E.R."/>
            <person name="Heiman D."/>
            <person name="Hepburn T."/>
            <person name="Howarth C."/>
            <person name="Jen D."/>
            <person name="Larson L."/>
            <person name="Mehta T."/>
            <person name="Neiman D."/>
            <person name="Pearson M."/>
            <person name="Roberts A."/>
            <person name="Saif S."/>
            <person name="Shea T."/>
            <person name="Shenoy N."/>
            <person name="Sisk P."/>
            <person name="Stolte C."/>
            <person name="Sykes S."/>
            <person name="Walk T."/>
            <person name="White J."/>
            <person name="Yandava C."/>
            <person name="Haas B."/>
            <person name="Nusbaum C."/>
            <person name="Birren B."/>
        </authorList>
    </citation>
    <scope>NUCLEOTIDE SEQUENCE [LARGE SCALE GENOMIC DNA]</scope>
    <source>
        <strain evidence="5">R3-111a-1</strain>
    </source>
</reference>
<dbReference type="VEuPathDB" id="FungiDB:GGTG_06309"/>
<gene>
    <name evidence="4" type="primary">20346767</name>
    <name evidence="3" type="ORF">GGTG_06309</name>
</gene>
<dbReference type="InterPro" id="IPR052895">
    <property type="entry name" value="HetReg/Transcr_Mod"/>
</dbReference>
<reference evidence="3" key="2">
    <citation type="submission" date="2010-07" db="EMBL/GenBank/DDBJ databases">
        <authorList>
            <consortium name="The Broad Institute Genome Sequencing Platform"/>
            <consortium name="Broad Institute Genome Sequencing Center for Infectious Disease"/>
            <person name="Ma L.-J."/>
            <person name="Dead R."/>
            <person name="Young S."/>
            <person name="Zeng Q."/>
            <person name="Koehrsen M."/>
            <person name="Alvarado L."/>
            <person name="Berlin A."/>
            <person name="Chapman S.B."/>
            <person name="Chen Z."/>
            <person name="Freedman E."/>
            <person name="Gellesch M."/>
            <person name="Goldberg J."/>
            <person name="Griggs A."/>
            <person name="Gujja S."/>
            <person name="Heilman E.R."/>
            <person name="Heiman D."/>
            <person name="Hepburn T."/>
            <person name="Howarth C."/>
            <person name="Jen D."/>
            <person name="Larson L."/>
            <person name="Mehta T."/>
            <person name="Neiman D."/>
            <person name="Pearson M."/>
            <person name="Roberts A."/>
            <person name="Saif S."/>
            <person name="Shea T."/>
            <person name="Shenoy N."/>
            <person name="Sisk P."/>
            <person name="Stolte C."/>
            <person name="Sykes S."/>
            <person name="Walk T."/>
            <person name="White J."/>
            <person name="Yandava C."/>
            <person name="Haas B."/>
            <person name="Nusbaum C."/>
            <person name="Birren B."/>
        </authorList>
    </citation>
    <scope>NUCLEOTIDE SEQUENCE</scope>
    <source>
        <strain evidence="3">R3-111a-1</strain>
    </source>
</reference>
<dbReference type="Pfam" id="PF06985">
    <property type="entry name" value="HET"/>
    <property type="match status" value="1"/>
</dbReference>
<dbReference type="Proteomes" id="UP000006039">
    <property type="component" value="Unassembled WGS sequence"/>
</dbReference>
<dbReference type="AlphaFoldDB" id="J3NYF7"/>
<dbReference type="HOGENOM" id="CLU_309498_0_0_1"/>
<protein>
    <recommendedName>
        <fullName evidence="2">Heterokaryon incompatibility domain-containing protein</fullName>
    </recommendedName>
</protein>
<reference evidence="4" key="4">
    <citation type="journal article" date="2015" name="G3 (Bethesda)">
        <title>Genome sequences of three phytopathogenic species of the Magnaporthaceae family of fungi.</title>
        <authorList>
            <person name="Okagaki L.H."/>
            <person name="Nunes C.C."/>
            <person name="Sailsbery J."/>
            <person name="Clay B."/>
            <person name="Brown D."/>
            <person name="John T."/>
            <person name="Oh Y."/>
            <person name="Young N."/>
            <person name="Fitzgerald M."/>
            <person name="Haas B.J."/>
            <person name="Zeng Q."/>
            <person name="Young S."/>
            <person name="Adiconis X."/>
            <person name="Fan L."/>
            <person name="Levin J.Z."/>
            <person name="Mitchell T.K."/>
            <person name="Okubara P.A."/>
            <person name="Farman M.L."/>
            <person name="Kohn L.M."/>
            <person name="Birren B."/>
            <person name="Ma L.-J."/>
            <person name="Dean R.A."/>
        </authorList>
    </citation>
    <scope>NUCLEOTIDE SEQUENCE</scope>
    <source>
        <strain evidence="4">R3-111a-1</strain>
    </source>
</reference>
<feature type="region of interest" description="Disordered" evidence="1">
    <location>
        <begin position="1"/>
        <end position="61"/>
    </location>
</feature>
<evidence type="ECO:0000313" key="4">
    <source>
        <dbReference type="EnsemblFungi" id="EJT76390"/>
    </source>
</evidence>
<dbReference type="PANTHER" id="PTHR24148">
    <property type="entry name" value="ANKYRIN REPEAT DOMAIN-CONTAINING PROTEIN 39 HOMOLOG-RELATED"/>
    <property type="match status" value="1"/>
</dbReference>
<dbReference type="eggNOG" id="ENOG502SPDV">
    <property type="taxonomic scope" value="Eukaryota"/>
</dbReference>
<organism evidence="3">
    <name type="scientific">Gaeumannomyces tritici (strain R3-111a-1)</name>
    <name type="common">Wheat and barley take-all root rot fungus</name>
    <name type="synonym">Gaeumannomyces graminis var. tritici</name>
    <dbReference type="NCBI Taxonomy" id="644352"/>
    <lineage>
        <taxon>Eukaryota</taxon>
        <taxon>Fungi</taxon>
        <taxon>Dikarya</taxon>
        <taxon>Ascomycota</taxon>
        <taxon>Pezizomycotina</taxon>
        <taxon>Sordariomycetes</taxon>
        <taxon>Sordariomycetidae</taxon>
        <taxon>Magnaporthales</taxon>
        <taxon>Magnaporthaceae</taxon>
        <taxon>Gaeumannomyces</taxon>
    </lineage>
</organism>
<dbReference type="EMBL" id="GL385397">
    <property type="protein sequence ID" value="EJT76390.1"/>
    <property type="molecule type" value="Genomic_DNA"/>
</dbReference>
<keyword evidence="5" id="KW-1185">Reference proteome</keyword>
<feature type="region of interest" description="Disordered" evidence="1">
    <location>
        <begin position="882"/>
        <end position="905"/>
    </location>
</feature>
<feature type="domain" description="Heterokaryon incompatibility" evidence="2">
    <location>
        <begin position="119"/>
        <end position="249"/>
    </location>
</feature>
<evidence type="ECO:0000313" key="3">
    <source>
        <dbReference type="EMBL" id="EJT76390.1"/>
    </source>
</evidence>
<reference evidence="4" key="5">
    <citation type="submission" date="2018-04" db="UniProtKB">
        <authorList>
            <consortium name="EnsemblFungi"/>
        </authorList>
    </citation>
    <scope>IDENTIFICATION</scope>
    <source>
        <strain evidence="4">R3-111a-1</strain>
    </source>
</reference>
<dbReference type="STRING" id="644352.J3NYF7"/>
<dbReference type="GeneID" id="20346767"/>
<accession>J3NYF7</accession>
<evidence type="ECO:0000313" key="5">
    <source>
        <dbReference type="Proteomes" id="UP000006039"/>
    </source>
</evidence>
<dbReference type="EnsemblFungi" id="EJT76390">
    <property type="protein sequence ID" value="EJT76390"/>
    <property type="gene ID" value="GGTG_06309"/>
</dbReference>
<dbReference type="RefSeq" id="XP_009222390.1">
    <property type="nucleotide sequence ID" value="XM_009224126.1"/>
</dbReference>
<dbReference type="OrthoDB" id="2157530at2759"/>
<dbReference type="InterPro" id="IPR010730">
    <property type="entry name" value="HET"/>
</dbReference>
<proteinExistence type="predicted"/>
<reference evidence="3" key="3">
    <citation type="submission" date="2010-09" db="EMBL/GenBank/DDBJ databases">
        <title>Annotation of Gaeumannomyces graminis var. tritici R3-111a-1.</title>
        <authorList>
            <consortium name="The Broad Institute Genome Sequencing Platform"/>
            <person name="Ma L.-J."/>
            <person name="Dead R."/>
            <person name="Young S.K."/>
            <person name="Zeng Q."/>
            <person name="Gargeya S."/>
            <person name="Fitzgerald M."/>
            <person name="Haas B."/>
            <person name="Abouelleil A."/>
            <person name="Alvarado L."/>
            <person name="Arachchi H.M."/>
            <person name="Berlin A."/>
            <person name="Brown A."/>
            <person name="Chapman S.B."/>
            <person name="Chen Z."/>
            <person name="Dunbar C."/>
            <person name="Freedman E."/>
            <person name="Gearin G."/>
            <person name="Gellesch M."/>
            <person name="Goldberg J."/>
            <person name="Griggs A."/>
            <person name="Gujja S."/>
            <person name="Heiman D."/>
            <person name="Howarth C."/>
            <person name="Larson L."/>
            <person name="Lui A."/>
            <person name="MacDonald P.J.P."/>
            <person name="Mehta T."/>
            <person name="Montmayeur A."/>
            <person name="Murphy C."/>
            <person name="Neiman D."/>
            <person name="Pearson M."/>
            <person name="Priest M."/>
            <person name="Roberts A."/>
            <person name="Saif S."/>
            <person name="Shea T."/>
            <person name="Shenoy N."/>
            <person name="Sisk P."/>
            <person name="Stolte C."/>
            <person name="Sykes S."/>
            <person name="Yandava C."/>
            <person name="Wortman J."/>
            <person name="Nusbaum C."/>
            <person name="Birren B."/>
        </authorList>
    </citation>
    <scope>NUCLEOTIDE SEQUENCE</scope>
    <source>
        <strain evidence="3">R3-111a-1</strain>
    </source>
</reference>
<sequence length="952" mass="105820">MAAAANKESPLLSVPPDEPLHDMNLLWPPSVPYRRPKLRQDNGGPKAYMETRCSPTQEEKPRVEIKVPVPTAAIYDPPLGLEQFRLLCLHPPSDGASDGPVSPVHCDLQVHPLNDSPWYEAVSYAWGGEKGENAKTCPVYVGPYWDVVLQTQNCHDMLLHMRPRRGLRLLWVDALCINQQDVAERNRQVARMSDIYAQCTSVLVYLGPDECSPEHLEGRSNPHRAALAPIKIKEWLDRRYFSRVWIIQELVLPGQVVVRSGGVEFFAHGSQLEGFAELCIMQGTWETTPAQWVQHVAKGSLSMVDMLSVIRLTWKSDASDPRDRIFGILGLLEDGRQEIYRHGQPTKRYTLAPDYSLSPQHVFTGFFAHVVAACGKSQALCAAVGITGWGRMPSWIPDWQAPVDSRPRLFSEIERRAYAKWDSTLAIHQDAGIIPSGRDLSILTSLLDLFPQPFKDQLGSHTIIELRTCNAKDIAAEDSHVPWNEKIWVDSRTGGLNVKLVHLMPVPSSPLFLDRDPKRHTHRSQYNKLPEYGLAGEKVGVILTSMRKDLPAIVDPQLDHIFVVIHSDGTYTPFVLRPVDPKRQPSMYSIKRNGCLEWGDWQIVAACSRMFLVGDATLDTPCSVTLDEQYWASAKYGVDGTERVLNTETYFSPRCQGFLPGEPRVGGQQESPSPSDPPRFCISYFQQLRWRLSLALQRAVKVVREAVVECQDPWCRPPFHVPNAAVLAAQLLGPKGYTVENVVCLFQAVLDEERWGQRGLVERELRQKADPRLEFFVDKDGMMQLTAWLPALNGEGTSTRGPSEAWGATWAVHQPLMGAPILKAPLKDVLDRLRQSRLYYAVKILNKSTHGSALQVLADGPSPMDRHKACPDFSEETVTDLQLDGTTPGVTGGTSGDGEAGGGINDPHVCNLGGMSSSSSQSCAMWSALTHVYPEPSAGGDGVADGKNERMK</sequence>
<evidence type="ECO:0000259" key="2">
    <source>
        <dbReference type="Pfam" id="PF06985"/>
    </source>
</evidence>
<evidence type="ECO:0000256" key="1">
    <source>
        <dbReference type="SAM" id="MobiDB-lite"/>
    </source>
</evidence>
<dbReference type="PANTHER" id="PTHR24148:SF81">
    <property type="entry name" value="HETEROKARYON INCOMPATIBILITY DOMAIN-CONTAINING PROTEIN"/>
    <property type="match status" value="1"/>
</dbReference>
<name>J3NYF7_GAET3</name>